<dbReference type="PANTHER" id="PTHR30081:SF8">
    <property type="entry name" value="PROTEIN TRANSLOCASE SUBUNIT SECF"/>
    <property type="match status" value="1"/>
</dbReference>
<dbReference type="InterPro" id="IPR005665">
    <property type="entry name" value="SecF_bac"/>
</dbReference>
<comment type="function">
    <text evidence="10">Part of the Sec protein translocase complex. Interacts with the SecYEG preprotein conducting channel. SecDF uses the proton motive force (PMF) to complete protein translocation after the ATP-dependent function of SecA.</text>
</comment>
<dbReference type="InterPro" id="IPR022813">
    <property type="entry name" value="SecD/SecF_arch_bac"/>
</dbReference>
<comment type="function">
    <text evidence="10">Probably participates in protein translocation into and across both the cytoplasmic and thylakoid membranes in cyanobacterial cells.</text>
</comment>
<dbReference type="GO" id="GO:0015450">
    <property type="term" value="F:protein-transporting ATPase activity"/>
    <property type="evidence" value="ECO:0007669"/>
    <property type="project" value="InterPro"/>
</dbReference>
<protein>
    <recommendedName>
        <fullName evidence="10">Protein-export membrane protein SecF</fullName>
    </recommendedName>
</protein>
<evidence type="ECO:0000256" key="4">
    <source>
        <dbReference type="ARBA" id="ARBA00022519"/>
    </source>
</evidence>
<gene>
    <name evidence="10 12" type="primary">secF</name>
    <name evidence="12" type="ORF">OXH18_07590</name>
</gene>
<dbReference type="NCBIfam" id="TIGR00966">
    <property type="entry name" value="transloc_SecF"/>
    <property type="match status" value="1"/>
</dbReference>
<evidence type="ECO:0000256" key="2">
    <source>
        <dbReference type="ARBA" id="ARBA00022448"/>
    </source>
</evidence>
<evidence type="ECO:0000256" key="9">
    <source>
        <dbReference type="ARBA" id="ARBA00023136"/>
    </source>
</evidence>
<dbReference type="RefSeq" id="WP_268611885.1">
    <property type="nucleotide sequence ID" value="NZ_CP113797.1"/>
</dbReference>
<feature type="transmembrane region" description="Helical" evidence="10">
    <location>
        <begin position="196"/>
        <end position="217"/>
    </location>
</feature>
<keyword evidence="7 10" id="KW-1133">Transmembrane helix</keyword>
<keyword evidence="8 10" id="KW-0811">Translocation</keyword>
<dbReference type="PANTHER" id="PTHR30081">
    <property type="entry name" value="PROTEIN-EXPORT MEMBRANE PROTEIN SEC"/>
    <property type="match status" value="1"/>
</dbReference>
<feature type="transmembrane region" description="Helical" evidence="10">
    <location>
        <begin position="12"/>
        <end position="34"/>
    </location>
</feature>
<evidence type="ECO:0000256" key="7">
    <source>
        <dbReference type="ARBA" id="ARBA00022989"/>
    </source>
</evidence>
<accession>A0A9E9C8V9</accession>
<keyword evidence="5 10" id="KW-0812">Transmembrane</keyword>
<keyword evidence="2 10" id="KW-0813">Transport</keyword>
<dbReference type="InterPro" id="IPR055344">
    <property type="entry name" value="SecD_SecF_C_bact"/>
</dbReference>
<dbReference type="EMBL" id="CP113797">
    <property type="protein sequence ID" value="WAL61834.1"/>
    <property type="molecule type" value="Genomic_DNA"/>
</dbReference>
<name>A0A9E9C8V9_9CYAN</name>
<dbReference type="NCBIfam" id="TIGR00916">
    <property type="entry name" value="2A0604s01"/>
    <property type="match status" value="1"/>
</dbReference>
<comment type="subunit">
    <text evidence="10">Forms a complex with SecD. Part of the essential Sec protein translocation apparatus which comprises SecA, SecYEG and auxiliary proteins SecDF. Other proteins may also be involved.</text>
</comment>
<dbReference type="Proteomes" id="UP001163152">
    <property type="component" value="Chromosome"/>
</dbReference>
<evidence type="ECO:0000256" key="10">
    <source>
        <dbReference type="HAMAP-Rule" id="MF_01464"/>
    </source>
</evidence>
<comment type="subcellular location">
    <subcellularLocation>
        <location evidence="1 10">Cell membrane</location>
        <topology evidence="1 10">Multi-pass membrane protein</topology>
    </subcellularLocation>
</comment>
<evidence type="ECO:0000256" key="3">
    <source>
        <dbReference type="ARBA" id="ARBA00022475"/>
    </source>
</evidence>
<comment type="similarity">
    <text evidence="10">Belongs to the SecD/SecF family. SecF subfamily.</text>
</comment>
<dbReference type="InterPro" id="IPR022645">
    <property type="entry name" value="SecD/SecF_bac"/>
</dbReference>
<dbReference type="PRINTS" id="PR01755">
    <property type="entry name" value="SECFTRNLCASE"/>
</dbReference>
<feature type="transmembrane region" description="Helical" evidence="10">
    <location>
        <begin position="137"/>
        <end position="158"/>
    </location>
</feature>
<dbReference type="Pfam" id="PF02355">
    <property type="entry name" value="SecD_SecF_C"/>
    <property type="match status" value="1"/>
</dbReference>
<evidence type="ECO:0000313" key="12">
    <source>
        <dbReference type="EMBL" id="WAL61834.1"/>
    </source>
</evidence>
<dbReference type="KEGG" id="tsin:OXH18_07590"/>
<keyword evidence="3 10" id="KW-1003">Cell membrane</keyword>
<dbReference type="InterPro" id="IPR048634">
    <property type="entry name" value="SecD_SecF_C"/>
</dbReference>
<evidence type="ECO:0000256" key="1">
    <source>
        <dbReference type="ARBA" id="ARBA00004651"/>
    </source>
</evidence>
<feature type="transmembrane region" description="Helical" evidence="10">
    <location>
        <begin position="248"/>
        <end position="265"/>
    </location>
</feature>
<evidence type="ECO:0000256" key="6">
    <source>
        <dbReference type="ARBA" id="ARBA00022927"/>
    </source>
</evidence>
<dbReference type="FunFam" id="1.20.1640.10:FF:000055">
    <property type="entry name" value="Protein-export membrane protein SecF"/>
    <property type="match status" value="1"/>
</dbReference>
<evidence type="ECO:0000259" key="11">
    <source>
        <dbReference type="Pfam" id="PF02355"/>
    </source>
</evidence>
<dbReference type="SUPFAM" id="SSF82866">
    <property type="entry name" value="Multidrug efflux transporter AcrB transmembrane domain"/>
    <property type="match status" value="1"/>
</dbReference>
<feature type="transmembrane region" description="Helical" evidence="10">
    <location>
        <begin position="165"/>
        <end position="190"/>
    </location>
</feature>
<dbReference type="HAMAP" id="MF_01464_B">
    <property type="entry name" value="SecF_B"/>
    <property type="match status" value="1"/>
</dbReference>
<dbReference type="AlphaFoldDB" id="A0A9E9C8V9"/>
<evidence type="ECO:0000313" key="13">
    <source>
        <dbReference type="Proteomes" id="UP001163152"/>
    </source>
</evidence>
<keyword evidence="9 10" id="KW-0472">Membrane</keyword>
<feature type="domain" description="Protein export membrane protein SecD/SecF C-terminal" evidence="11">
    <location>
        <begin position="112"/>
        <end position="299"/>
    </location>
</feature>
<feature type="transmembrane region" description="Helical" evidence="10">
    <location>
        <begin position="271"/>
        <end position="298"/>
    </location>
</feature>
<reference evidence="12" key="1">
    <citation type="submission" date="2022-12" db="EMBL/GenBank/DDBJ databases">
        <title>Polyphasic identification of a Novel Hot-Spring Cyanobacterium Ocullathermofonsia sinensis gen nov. sp. nov. and Genomic Insights on its Adaptations to the Thermal Habitat.</title>
        <authorList>
            <person name="Daroch M."/>
            <person name="Tang J."/>
            <person name="Jiang Y."/>
        </authorList>
    </citation>
    <scope>NUCLEOTIDE SEQUENCE</scope>
    <source>
        <strain evidence="12">PKUAC-SCTA174</strain>
    </source>
</reference>
<evidence type="ECO:0000256" key="8">
    <source>
        <dbReference type="ARBA" id="ARBA00023010"/>
    </source>
</evidence>
<proteinExistence type="inferred from homology"/>
<dbReference type="Gene3D" id="1.20.1640.10">
    <property type="entry name" value="Multidrug efflux transporter AcrB transmembrane domain"/>
    <property type="match status" value="1"/>
</dbReference>
<evidence type="ECO:0000256" key="5">
    <source>
        <dbReference type="ARBA" id="ARBA00022692"/>
    </source>
</evidence>
<keyword evidence="6 10" id="KW-0653">Protein transport</keyword>
<dbReference type="GO" id="GO:0005886">
    <property type="term" value="C:plasma membrane"/>
    <property type="evidence" value="ECO:0007669"/>
    <property type="project" value="UniProtKB-SubCell"/>
</dbReference>
<organism evidence="12 13">
    <name type="scientific">Thermocoleostomius sinensis A174</name>
    <dbReference type="NCBI Taxonomy" id="2016057"/>
    <lineage>
        <taxon>Bacteria</taxon>
        <taxon>Bacillati</taxon>
        <taxon>Cyanobacteriota</taxon>
        <taxon>Cyanophyceae</taxon>
        <taxon>Oculatellales</taxon>
        <taxon>Oculatellaceae</taxon>
        <taxon>Thermocoleostomius</taxon>
    </lineage>
</organism>
<keyword evidence="13" id="KW-1185">Reference proteome</keyword>
<sequence>MKLQVIRRRKLWWAISSFVILIGLIAMLISWQQIGSPLRPNLEFVGGTRLQLELDCTQPGNCDEPIAASEVREVLARQGLENSSIQVLDEHGLSIRTTNLTPEQRSQLQTDLNEAIGPFDVEQTQIDSVGPTLGRQILSAGLIALIVSFVGIMVYLSFRFQPDYAVFAIVALLHDVLVTIGVFAILGLLLGIEVDSLFLVSLLTIVGFSVNDTVVIYDRIRENLKLNPDRSIENTVDDAVNQTLARSINTTLTTILPLVAIFLLGGDTLKFFALALIVGFIAGAYSSIFIASTLLAWWRGRNEQLVPAVAESVDKG</sequence>
<dbReference type="GO" id="GO:0043952">
    <property type="term" value="P:protein transport by the Sec complex"/>
    <property type="evidence" value="ECO:0007669"/>
    <property type="project" value="UniProtKB-UniRule"/>
</dbReference>
<dbReference type="GO" id="GO:0065002">
    <property type="term" value="P:intracellular protein transmembrane transport"/>
    <property type="evidence" value="ECO:0007669"/>
    <property type="project" value="UniProtKB-UniRule"/>
</dbReference>
<dbReference type="GO" id="GO:0006605">
    <property type="term" value="P:protein targeting"/>
    <property type="evidence" value="ECO:0007669"/>
    <property type="project" value="UniProtKB-UniRule"/>
</dbReference>
<keyword evidence="4" id="KW-0997">Cell inner membrane</keyword>